<gene>
    <name evidence="1" type="ORF">POCULU_LOCUS6419</name>
</gene>
<comment type="caution">
    <text evidence="1">The sequence shown here is derived from an EMBL/GenBank/DDBJ whole genome shotgun (WGS) entry which is preliminary data.</text>
</comment>
<sequence length="105" mass="11869">MIHVLIYFINRNESGDGEFDLFGGFREYTILGQCKGGTEVTSEDVTAFEETLSRFDRSKTIAILIARYDHRELLAQSNADVFTPNAKARAKSSEYNIILTDELNV</sequence>
<reference evidence="1" key="1">
    <citation type="submission" date="2021-06" db="EMBL/GenBank/DDBJ databases">
        <authorList>
            <person name="Kallberg Y."/>
            <person name="Tangrot J."/>
            <person name="Rosling A."/>
        </authorList>
    </citation>
    <scope>NUCLEOTIDE SEQUENCE</scope>
    <source>
        <strain evidence="1">IA702</strain>
    </source>
</reference>
<accession>A0A9N9BTV7</accession>
<feature type="non-terminal residue" evidence="1">
    <location>
        <position position="105"/>
    </location>
</feature>
<organism evidence="1 2">
    <name type="scientific">Paraglomus occultum</name>
    <dbReference type="NCBI Taxonomy" id="144539"/>
    <lineage>
        <taxon>Eukaryota</taxon>
        <taxon>Fungi</taxon>
        <taxon>Fungi incertae sedis</taxon>
        <taxon>Mucoromycota</taxon>
        <taxon>Glomeromycotina</taxon>
        <taxon>Glomeromycetes</taxon>
        <taxon>Paraglomerales</taxon>
        <taxon>Paraglomeraceae</taxon>
        <taxon>Paraglomus</taxon>
    </lineage>
</organism>
<dbReference type="EMBL" id="CAJVPJ010001175">
    <property type="protein sequence ID" value="CAG8579565.1"/>
    <property type="molecule type" value="Genomic_DNA"/>
</dbReference>
<dbReference type="OrthoDB" id="2429086at2759"/>
<keyword evidence="2" id="KW-1185">Reference proteome</keyword>
<dbReference type="AlphaFoldDB" id="A0A9N9BTV7"/>
<name>A0A9N9BTV7_9GLOM</name>
<dbReference type="Proteomes" id="UP000789572">
    <property type="component" value="Unassembled WGS sequence"/>
</dbReference>
<protein>
    <submittedName>
        <fullName evidence="1">8190_t:CDS:1</fullName>
    </submittedName>
</protein>
<evidence type="ECO:0000313" key="2">
    <source>
        <dbReference type="Proteomes" id="UP000789572"/>
    </source>
</evidence>
<evidence type="ECO:0000313" key="1">
    <source>
        <dbReference type="EMBL" id="CAG8579565.1"/>
    </source>
</evidence>
<proteinExistence type="predicted"/>